<protein>
    <submittedName>
        <fullName evidence="2">Uncharacterized protein</fullName>
    </submittedName>
</protein>
<dbReference type="Gramene" id="Kaladp0095s0701.1.v1.1">
    <property type="protein sequence ID" value="Kaladp0095s0701.1.v1.1"/>
    <property type="gene ID" value="Kaladp0095s0701.v1.1"/>
</dbReference>
<proteinExistence type="predicted"/>
<organism evidence="2 3">
    <name type="scientific">Kalanchoe fedtschenkoi</name>
    <name type="common">Lavender scallops</name>
    <name type="synonym">South American air plant</name>
    <dbReference type="NCBI Taxonomy" id="63787"/>
    <lineage>
        <taxon>Eukaryota</taxon>
        <taxon>Viridiplantae</taxon>
        <taxon>Streptophyta</taxon>
        <taxon>Embryophyta</taxon>
        <taxon>Tracheophyta</taxon>
        <taxon>Spermatophyta</taxon>
        <taxon>Magnoliopsida</taxon>
        <taxon>eudicotyledons</taxon>
        <taxon>Gunneridae</taxon>
        <taxon>Pentapetalae</taxon>
        <taxon>Saxifragales</taxon>
        <taxon>Crassulaceae</taxon>
        <taxon>Kalanchoe</taxon>
    </lineage>
</organism>
<accession>A0A7N0V3T1</accession>
<dbReference type="Gene3D" id="3.30.420.10">
    <property type="entry name" value="Ribonuclease H-like superfamily/Ribonuclease H"/>
    <property type="match status" value="1"/>
</dbReference>
<evidence type="ECO:0000256" key="1">
    <source>
        <dbReference type="SAM" id="MobiDB-lite"/>
    </source>
</evidence>
<dbReference type="EnsemblPlants" id="Kaladp0095s0701.1.v1.1">
    <property type="protein sequence ID" value="Kaladp0095s0701.1.v1.1"/>
    <property type="gene ID" value="Kaladp0095s0701.v1.1"/>
</dbReference>
<dbReference type="AlphaFoldDB" id="A0A7N0V3T1"/>
<feature type="compositionally biased region" description="Basic and acidic residues" evidence="1">
    <location>
        <begin position="1"/>
        <end position="12"/>
    </location>
</feature>
<evidence type="ECO:0000313" key="2">
    <source>
        <dbReference type="EnsemblPlants" id="Kaladp0095s0701.1.v1.1"/>
    </source>
</evidence>
<keyword evidence="3" id="KW-1185">Reference proteome</keyword>
<dbReference type="InterPro" id="IPR036397">
    <property type="entry name" value="RNaseH_sf"/>
</dbReference>
<dbReference type="GO" id="GO:0003676">
    <property type="term" value="F:nucleic acid binding"/>
    <property type="evidence" value="ECO:0007669"/>
    <property type="project" value="InterPro"/>
</dbReference>
<evidence type="ECO:0000313" key="3">
    <source>
        <dbReference type="Proteomes" id="UP000594263"/>
    </source>
</evidence>
<dbReference type="InterPro" id="IPR012337">
    <property type="entry name" value="RNaseH-like_sf"/>
</dbReference>
<reference evidence="2" key="1">
    <citation type="submission" date="2021-01" db="UniProtKB">
        <authorList>
            <consortium name="EnsemblPlants"/>
        </authorList>
    </citation>
    <scope>IDENTIFICATION</scope>
</reference>
<name>A0A7N0V3T1_KALFE</name>
<dbReference type="Proteomes" id="UP000594263">
    <property type="component" value="Unplaced"/>
</dbReference>
<feature type="region of interest" description="Disordered" evidence="1">
    <location>
        <begin position="1"/>
        <end position="29"/>
    </location>
</feature>
<sequence length="114" mass="13135">MQSLKKVHETNGGRRPGWSVEGAGSRRSRASTACLVVGRDVEWRPNFHHNLQQCVARRCLVFQILHALLVFAFLHNRSHEFVQVGIESDVEKPRRVTASRWDTEWLSVKQPKGY</sequence>
<dbReference type="SUPFAM" id="SSF53098">
    <property type="entry name" value="Ribonuclease H-like"/>
    <property type="match status" value="1"/>
</dbReference>